<dbReference type="SMART" id="SM00220">
    <property type="entry name" value="S_TKc"/>
    <property type="match status" value="1"/>
</dbReference>
<dbReference type="Proteomes" id="UP001470230">
    <property type="component" value="Unassembled WGS sequence"/>
</dbReference>
<accession>A0ABR2LAU2</accession>
<evidence type="ECO:0000256" key="1">
    <source>
        <dbReference type="ARBA" id="ARBA00022741"/>
    </source>
</evidence>
<evidence type="ECO:0000256" key="3">
    <source>
        <dbReference type="PROSITE-ProRule" id="PRU10141"/>
    </source>
</evidence>
<dbReference type="EMBL" id="JAPFFF010000001">
    <property type="protein sequence ID" value="KAK8900487.1"/>
    <property type="molecule type" value="Genomic_DNA"/>
</dbReference>
<gene>
    <name evidence="6" type="ORF">M9Y10_002814</name>
</gene>
<feature type="domain" description="Protein kinase" evidence="5">
    <location>
        <begin position="14"/>
        <end position="407"/>
    </location>
</feature>
<dbReference type="Gene3D" id="1.10.510.10">
    <property type="entry name" value="Transferase(Phosphotransferase) domain 1"/>
    <property type="match status" value="2"/>
</dbReference>
<feature type="binding site" evidence="3">
    <location>
        <position position="45"/>
    </location>
    <ligand>
        <name>ATP</name>
        <dbReference type="ChEBI" id="CHEBI:30616"/>
    </ligand>
</feature>
<dbReference type="Pfam" id="PF00069">
    <property type="entry name" value="Pkinase"/>
    <property type="match status" value="2"/>
</dbReference>
<dbReference type="PANTHER" id="PTHR24362">
    <property type="entry name" value="SERINE/THREONINE-PROTEIN KINASE NEK"/>
    <property type="match status" value="1"/>
</dbReference>
<protein>
    <recommendedName>
        <fullName evidence="5">Protein kinase domain-containing protein</fullName>
    </recommendedName>
</protein>
<reference evidence="6 7" key="1">
    <citation type="submission" date="2024-04" db="EMBL/GenBank/DDBJ databases">
        <title>Tritrichomonas musculus Genome.</title>
        <authorList>
            <person name="Alves-Ferreira E."/>
            <person name="Grigg M."/>
            <person name="Lorenzi H."/>
            <person name="Galac M."/>
        </authorList>
    </citation>
    <scope>NUCLEOTIDE SEQUENCE [LARGE SCALE GENOMIC DNA]</scope>
    <source>
        <strain evidence="6 7">EAF2021</strain>
    </source>
</reference>
<feature type="region of interest" description="Disordered" evidence="4">
    <location>
        <begin position="585"/>
        <end position="611"/>
    </location>
</feature>
<dbReference type="InterPro" id="IPR008271">
    <property type="entry name" value="Ser/Thr_kinase_AS"/>
</dbReference>
<dbReference type="InterPro" id="IPR011009">
    <property type="entry name" value="Kinase-like_dom_sf"/>
</dbReference>
<comment type="caution">
    <text evidence="6">The sequence shown here is derived from an EMBL/GenBank/DDBJ whole genome shotgun (WGS) entry which is preliminary data.</text>
</comment>
<keyword evidence="1 3" id="KW-0547">Nucleotide-binding</keyword>
<evidence type="ECO:0000256" key="4">
    <source>
        <dbReference type="SAM" id="MobiDB-lite"/>
    </source>
</evidence>
<dbReference type="PROSITE" id="PS00108">
    <property type="entry name" value="PROTEIN_KINASE_ST"/>
    <property type="match status" value="1"/>
</dbReference>
<evidence type="ECO:0000313" key="6">
    <source>
        <dbReference type="EMBL" id="KAK8900487.1"/>
    </source>
</evidence>
<organism evidence="6 7">
    <name type="scientific">Tritrichomonas musculus</name>
    <dbReference type="NCBI Taxonomy" id="1915356"/>
    <lineage>
        <taxon>Eukaryota</taxon>
        <taxon>Metamonada</taxon>
        <taxon>Parabasalia</taxon>
        <taxon>Tritrichomonadida</taxon>
        <taxon>Tritrichomonadidae</taxon>
        <taxon>Tritrichomonas</taxon>
    </lineage>
</organism>
<evidence type="ECO:0000259" key="5">
    <source>
        <dbReference type="PROSITE" id="PS50011"/>
    </source>
</evidence>
<dbReference type="PROSITE" id="PS00107">
    <property type="entry name" value="PROTEIN_KINASE_ATP"/>
    <property type="match status" value="1"/>
</dbReference>
<proteinExistence type="predicted"/>
<keyword evidence="2 3" id="KW-0067">ATP-binding</keyword>
<dbReference type="PANTHER" id="PTHR24362:SF309">
    <property type="entry name" value="PROTEIN KINASE DOMAIN-CONTAINING PROTEIN"/>
    <property type="match status" value="1"/>
</dbReference>
<evidence type="ECO:0000313" key="7">
    <source>
        <dbReference type="Proteomes" id="UP001470230"/>
    </source>
</evidence>
<evidence type="ECO:0000256" key="2">
    <source>
        <dbReference type="ARBA" id="ARBA00022840"/>
    </source>
</evidence>
<name>A0ABR2LAU2_9EUKA</name>
<feature type="compositionally biased region" description="Polar residues" evidence="4">
    <location>
        <begin position="596"/>
        <end position="611"/>
    </location>
</feature>
<dbReference type="SUPFAM" id="SSF56112">
    <property type="entry name" value="Protein kinase-like (PK-like)"/>
    <property type="match status" value="1"/>
</dbReference>
<dbReference type="InterPro" id="IPR017441">
    <property type="entry name" value="Protein_kinase_ATP_BS"/>
</dbReference>
<dbReference type="PROSITE" id="PS50011">
    <property type="entry name" value="PROTEIN_KINASE_DOM"/>
    <property type="match status" value="1"/>
</dbReference>
<dbReference type="InterPro" id="IPR000719">
    <property type="entry name" value="Prot_kinase_dom"/>
</dbReference>
<keyword evidence="7" id="KW-1185">Reference proteome</keyword>
<sequence length="628" mass="71987">MFDESKFPLKVNDYVFIKSIGNGGSAHCYLVESLKFEVNKLFVAKVIPFTQSTLITAENTALIGLNHPNIIKLYDRFTISSSYVLILEYCENKSLAEAIIPDIGLCYRQNASNSQQNSINLDFFKNAAYQIIDALSYCHMKKCAHRDIKPSNVLIDHYGRLKLADFGLSIKYQNDNTFDCEYEYEYDEENYKTSKYNELNPDKNDASLCKCKIPLMAPIASDKDIGAQDTFETKIYYFNNVPLKRRKRNTESEQTKLCCKNLDFVSSEKAKVKASMDELNISKDKFNVNDNKSLINLKKKKRRKILCNSFCGSFVYTTPEIILRHSYDPFSADIWSLGVLFIVMLTGRSPWEGKGQEQIQEKILKGEISADVLKMIPPDAIELINKMVVVDPEMRFSIDQIKSSPYFDDPCILSSKSISSSQSHKKMKLMQQKSHSYNSNIAGLTHCRLQSQAKRCSQFSFQSQDNSPNLNSFKKLPTFRRPSQIQTSLKPVIQSSASLIRNQQQIKSPTANPITPFKKTPLLKSTLPVLNSSQMHQIEPMIIDDKKETNEETKNDDQIIDQEKEQNLIEQSESLQFLLQQLQNQHPHKNEKMTKEMQNQQNQDHSDNGVNKISRCQSLFSPNTLHLH</sequence>